<evidence type="ECO:0000313" key="1">
    <source>
        <dbReference type="EMBL" id="KDN96511.1"/>
    </source>
</evidence>
<dbReference type="Proteomes" id="UP000027341">
    <property type="component" value="Unassembled WGS sequence"/>
</dbReference>
<reference evidence="1 2" key="1">
    <citation type="submission" date="2014-04" db="EMBL/GenBank/DDBJ databases">
        <title>Draft genome sequence of Hydrogenovibrio marinus MH-110, a model organism for aerobic H2 metabolism.</title>
        <authorList>
            <person name="Cha H.J."/>
            <person name="Jo B.H."/>
            <person name="Hwang B.H."/>
        </authorList>
    </citation>
    <scope>NUCLEOTIDE SEQUENCE [LARGE SCALE GENOMIC DNA]</scope>
    <source>
        <strain evidence="1 2">MH-110</strain>
    </source>
</reference>
<dbReference type="AlphaFoldDB" id="A0A067A1L3"/>
<evidence type="ECO:0000313" key="2">
    <source>
        <dbReference type="Proteomes" id="UP000027341"/>
    </source>
</evidence>
<dbReference type="RefSeq" id="WP_035629087.1">
    <property type="nucleotide sequence ID" value="NZ_JMIU01000001.1"/>
</dbReference>
<accession>A0A067A1L3</accession>
<feature type="non-terminal residue" evidence="1">
    <location>
        <position position="1"/>
    </location>
</feature>
<protein>
    <submittedName>
        <fullName evidence="1">Uncharacterized protein</fullName>
    </submittedName>
</protein>
<gene>
    <name evidence="1" type="ORF">EI16_09625</name>
</gene>
<dbReference type="EMBL" id="JMIU01000001">
    <property type="protein sequence ID" value="KDN96511.1"/>
    <property type="molecule type" value="Genomic_DNA"/>
</dbReference>
<sequence>LILQKAVFLAQLLGVDLGYRYNWYVRGPYSPDLASDYYRFTDLGDYENVDFAENVKERIAHVRELLEYQKEEHKGDWLEALASIAFLVTKSNKTIGQAKAVVAEVKDHISEEIRDKAAEVLQEQGLI</sequence>
<proteinExistence type="predicted"/>
<organism evidence="1 2">
    <name type="scientific">Hydrogenovibrio marinus</name>
    <dbReference type="NCBI Taxonomy" id="28885"/>
    <lineage>
        <taxon>Bacteria</taxon>
        <taxon>Pseudomonadati</taxon>
        <taxon>Pseudomonadota</taxon>
        <taxon>Gammaproteobacteria</taxon>
        <taxon>Thiotrichales</taxon>
        <taxon>Piscirickettsiaceae</taxon>
        <taxon>Hydrogenovibrio</taxon>
    </lineage>
</organism>
<name>A0A067A1L3_HYDMR</name>
<comment type="caution">
    <text evidence="1">The sequence shown here is derived from an EMBL/GenBank/DDBJ whole genome shotgun (WGS) entry which is preliminary data.</text>
</comment>
<keyword evidence="2" id="KW-1185">Reference proteome</keyword>
<dbReference type="STRING" id="28885.EI16_09625"/>